<proteinExistence type="predicted"/>
<gene>
    <name evidence="2" type="ORF">MJAP1_003856</name>
</gene>
<reference evidence="2" key="1">
    <citation type="submission" date="2023-03" db="EMBL/GenBank/DDBJ databases">
        <title>Mating type loci evolution in Malassezia.</title>
        <authorList>
            <person name="Coelho M.A."/>
        </authorList>
    </citation>
    <scope>NUCLEOTIDE SEQUENCE</scope>
    <source>
        <strain evidence="2">CBS 9431</strain>
    </source>
</reference>
<feature type="region of interest" description="Disordered" evidence="1">
    <location>
        <begin position="67"/>
        <end position="124"/>
    </location>
</feature>
<accession>A0AAF0F4W0</accession>
<evidence type="ECO:0000313" key="2">
    <source>
        <dbReference type="EMBL" id="WFD40865.1"/>
    </source>
</evidence>
<sequence length="526" mass="57397">MPNVPTSDLGDEVGGVLDDGTVFGEGMTYATSSERIRAEAQRRAALQAWDDDIVSPDSLRLKVLDDDSDDDEVELASPSRRPRRAAVRNVSGYKDKLSLSRPSGARQQQQRGVPKPMTTPGPARAPRTIAAMLRQKHAQHRKGLDDEGLRWADQVAAEPIKEEIAMAQRRMNAEHIEPGSIELALGSGKQSDQLLRLLQRDSAENEKETRAHCAPLLWTAPRRTYLDARRPGAMRRLYALEGDGMAQYMQAHVERTPPSLAVDLVAWLVHWILAGDTDVAEAARTSLLSVASRPRVQDAFWASIKRAMLCLGADPLLLGHDDDVELGPAPAARAAKEEGIARLWRTVIAMPPLSVPSSGRKDKDTLFSYLVLYAATQPPSCAADAFLSRVPVGRGAVDALCAIGTRLNRAHQRQLVAALPGAGDVRRCRTALAFRLLCTPTSIPPVLELTALCTTLADASERRYDELRATLDILSYALDIAPPLEQGDLEAYSMLLPALAALDQSIHDHRGSFTERSACGRPGRCF</sequence>
<evidence type="ECO:0000256" key="1">
    <source>
        <dbReference type="SAM" id="MobiDB-lite"/>
    </source>
</evidence>
<dbReference type="GeneID" id="85227507"/>
<keyword evidence="3" id="KW-1185">Reference proteome</keyword>
<protein>
    <submittedName>
        <fullName evidence="2">Uncharacterized protein</fullName>
    </submittedName>
</protein>
<dbReference type="AlphaFoldDB" id="A0AAF0F4W0"/>
<dbReference type="Proteomes" id="UP001217754">
    <property type="component" value="Chromosome 8"/>
</dbReference>
<dbReference type="RefSeq" id="XP_060123762.1">
    <property type="nucleotide sequence ID" value="XM_060267779.1"/>
</dbReference>
<name>A0AAF0F4W0_9BASI</name>
<evidence type="ECO:0000313" key="3">
    <source>
        <dbReference type="Proteomes" id="UP001217754"/>
    </source>
</evidence>
<organism evidence="2 3">
    <name type="scientific">Malassezia japonica</name>
    <dbReference type="NCBI Taxonomy" id="223818"/>
    <lineage>
        <taxon>Eukaryota</taxon>
        <taxon>Fungi</taxon>
        <taxon>Dikarya</taxon>
        <taxon>Basidiomycota</taxon>
        <taxon>Ustilaginomycotina</taxon>
        <taxon>Malasseziomycetes</taxon>
        <taxon>Malasseziales</taxon>
        <taxon>Malasseziaceae</taxon>
        <taxon>Malassezia</taxon>
    </lineage>
</organism>
<dbReference type="EMBL" id="CP119965">
    <property type="protein sequence ID" value="WFD40865.1"/>
    <property type="molecule type" value="Genomic_DNA"/>
</dbReference>